<protein>
    <submittedName>
        <fullName evidence="2">Methyltransferase</fullName>
    </submittedName>
</protein>
<feature type="domain" description="Methyltransferase type 12" evidence="1">
    <location>
        <begin position="49"/>
        <end position="155"/>
    </location>
</feature>
<reference evidence="3" key="1">
    <citation type="journal article" date="2019" name="Int. J. Syst. Evol. Microbiol.">
        <title>The Global Catalogue of Microorganisms (GCM) 10K type strain sequencing project: providing services to taxonomists for standard genome sequencing and annotation.</title>
        <authorList>
            <consortium name="The Broad Institute Genomics Platform"/>
            <consortium name="The Broad Institute Genome Sequencing Center for Infectious Disease"/>
            <person name="Wu L."/>
            <person name="Ma J."/>
        </authorList>
    </citation>
    <scope>NUCLEOTIDE SEQUENCE [LARGE SCALE GENOMIC DNA]</scope>
    <source>
        <strain evidence="3">NBRC 105830</strain>
    </source>
</reference>
<dbReference type="InterPro" id="IPR029063">
    <property type="entry name" value="SAM-dependent_MTases_sf"/>
</dbReference>
<dbReference type="EMBL" id="BSUJ01000001">
    <property type="protein sequence ID" value="GMA19389.1"/>
    <property type="molecule type" value="Genomic_DNA"/>
</dbReference>
<dbReference type="GO" id="GO:0032259">
    <property type="term" value="P:methylation"/>
    <property type="evidence" value="ECO:0007669"/>
    <property type="project" value="UniProtKB-KW"/>
</dbReference>
<keyword evidence="3" id="KW-1185">Reference proteome</keyword>
<keyword evidence="2" id="KW-0489">Methyltransferase</keyword>
<organism evidence="2 3">
    <name type="scientific">Arsenicicoccus piscis</name>
    <dbReference type="NCBI Taxonomy" id="673954"/>
    <lineage>
        <taxon>Bacteria</taxon>
        <taxon>Bacillati</taxon>
        <taxon>Actinomycetota</taxon>
        <taxon>Actinomycetes</taxon>
        <taxon>Micrococcales</taxon>
        <taxon>Intrasporangiaceae</taxon>
        <taxon>Arsenicicoccus</taxon>
    </lineage>
</organism>
<dbReference type="Proteomes" id="UP001157109">
    <property type="component" value="Unassembled WGS sequence"/>
</dbReference>
<proteinExistence type="predicted"/>
<gene>
    <name evidence="2" type="ORF">GCM10025862_14100</name>
</gene>
<dbReference type="GO" id="GO:0008168">
    <property type="term" value="F:methyltransferase activity"/>
    <property type="evidence" value="ECO:0007669"/>
    <property type="project" value="UniProtKB-KW"/>
</dbReference>
<dbReference type="SUPFAM" id="SSF53335">
    <property type="entry name" value="S-adenosyl-L-methionine-dependent methyltransferases"/>
    <property type="match status" value="1"/>
</dbReference>
<evidence type="ECO:0000313" key="2">
    <source>
        <dbReference type="EMBL" id="GMA19389.1"/>
    </source>
</evidence>
<dbReference type="CDD" id="cd02440">
    <property type="entry name" value="AdoMet_MTases"/>
    <property type="match status" value="1"/>
</dbReference>
<dbReference type="Gene3D" id="3.40.50.150">
    <property type="entry name" value="Vaccinia Virus protein VP39"/>
    <property type="match status" value="1"/>
</dbReference>
<accession>A0ABQ6HLR1</accession>
<keyword evidence="2" id="KW-0808">Transferase</keyword>
<dbReference type="Pfam" id="PF08242">
    <property type="entry name" value="Methyltransf_12"/>
    <property type="match status" value="1"/>
</dbReference>
<evidence type="ECO:0000313" key="3">
    <source>
        <dbReference type="Proteomes" id="UP001157109"/>
    </source>
</evidence>
<dbReference type="InterPro" id="IPR013217">
    <property type="entry name" value="Methyltransf_12"/>
</dbReference>
<sequence>MLGRMASFVTGRDHWLTREGLLRNVVRQEVVRRQLEVHLPLADAGTTALDVGAGQGTQALHLARAGFAVTAVEPDPEMRAAFQAALAQERPAVRRRVHLVAGSLEDLDTLGELGALGSDEGTYDVVCCHGVLMYLPDPNPAIRALGRRVAVDGILSVVARNSAAMAWRPAMRGDYAGAHALLDEVDRAARERRDPFYDNELGVKARADSLERLGAFFGGSRVAVEYWYGVRTFSDSVPVDTPVPESADELEEIIALETRLGRTDPYRRMGTLLHLVGRRGEGRGPQL</sequence>
<comment type="caution">
    <text evidence="2">The sequence shown here is derived from an EMBL/GenBank/DDBJ whole genome shotgun (WGS) entry which is preliminary data.</text>
</comment>
<evidence type="ECO:0000259" key="1">
    <source>
        <dbReference type="Pfam" id="PF08242"/>
    </source>
</evidence>
<name>A0ABQ6HLR1_9MICO</name>